<dbReference type="RefSeq" id="WP_129351655.1">
    <property type="nucleotide sequence ID" value="NZ_CP012670.1"/>
</dbReference>
<evidence type="ECO:0000313" key="2">
    <source>
        <dbReference type="EMBL" id="AUX25010.1"/>
    </source>
</evidence>
<sequence length="176" mass="19223">MSQSSQLKVIAADVPLNRDVFLRALLRELAGTLEDVVGLKEASGFISVVGQHIGLQMDRDYRAALAVPQLTRQQVAAVLVDLKRRIQGDFHVIEEDDEKIVLGNRACPFEDKVVGRRSLCMMTSNVFGAIAAENLGYAKVELKETIAQGHGGCRVVVYLQPTPAAVAAEGREYFRG</sequence>
<evidence type="ECO:0000313" key="3">
    <source>
        <dbReference type="Proteomes" id="UP000295781"/>
    </source>
</evidence>
<dbReference type="InterPro" id="IPR041359">
    <property type="entry name" value="MetOD1"/>
</dbReference>
<dbReference type="OrthoDB" id="260231at2"/>
<dbReference type="Proteomes" id="UP000295781">
    <property type="component" value="Chromosome"/>
</dbReference>
<name>A0A4P2Q6G7_SORCE</name>
<feature type="domain" description="Metanogen output" evidence="1">
    <location>
        <begin position="26"/>
        <end position="157"/>
    </location>
</feature>
<reference evidence="2 3" key="1">
    <citation type="submission" date="2015-09" db="EMBL/GenBank/DDBJ databases">
        <title>Sorangium comparison.</title>
        <authorList>
            <person name="Zaburannyi N."/>
            <person name="Bunk B."/>
            <person name="Overmann J."/>
            <person name="Mueller R."/>
        </authorList>
    </citation>
    <scope>NUCLEOTIDE SEQUENCE [LARGE SCALE GENOMIC DNA]</scope>
    <source>
        <strain evidence="2 3">So ceGT47</strain>
    </source>
</reference>
<protein>
    <submittedName>
        <fullName evidence="2">Transcriptional regulator</fullName>
    </submittedName>
</protein>
<evidence type="ECO:0000259" key="1">
    <source>
        <dbReference type="Pfam" id="PF18546"/>
    </source>
</evidence>
<gene>
    <name evidence="2" type="primary">ompR</name>
    <name evidence="2" type="ORF">SOCEGT47_055510</name>
</gene>
<dbReference type="AlphaFoldDB" id="A0A4P2Q6G7"/>
<dbReference type="EMBL" id="CP012670">
    <property type="protein sequence ID" value="AUX25010.1"/>
    <property type="molecule type" value="Genomic_DNA"/>
</dbReference>
<organism evidence="2 3">
    <name type="scientific">Sorangium cellulosum</name>
    <name type="common">Polyangium cellulosum</name>
    <dbReference type="NCBI Taxonomy" id="56"/>
    <lineage>
        <taxon>Bacteria</taxon>
        <taxon>Pseudomonadati</taxon>
        <taxon>Myxococcota</taxon>
        <taxon>Polyangia</taxon>
        <taxon>Polyangiales</taxon>
        <taxon>Polyangiaceae</taxon>
        <taxon>Sorangium</taxon>
    </lineage>
</organism>
<accession>A0A4P2Q6G7</accession>
<dbReference type="Pfam" id="PF18546">
    <property type="entry name" value="MetOD1"/>
    <property type="match status" value="1"/>
</dbReference>
<proteinExistence type="predicted"/>